<dbReference type="InterPro" id="IPR011009">
    <property type="entry name" value="Kinase-like_dom_sf"/>
</dbReference>
<dbReference type="InterPro" id="IPR002575">
    <property type="entry name" value="Aminoglycoside_PTrfase"/>
</dbReference>
<dbReference type="Pfam" id="PF01636">
    <property type="entry name" value="APH"/>
    <property type="match status" value="1"/>
</dbReference>
<name>A0A934I7U3_9MICO</name>
<proteinExistence type="predicted"/>
<dbReference type="RefSeq" id="WP_198734402.1">
    <property type="nucleotide sequence ID" value="NZ_JAEINH010000011.1"/>
</dbReference>
<keyword evidence="3" id="KW-1185">Reference proteome</keyword>
<evidence type="ECO:0000313" key="3">
    <source>
        <dbReference type="Proteomes" id="UP000602087"/>
    </source>
</evidence>
<evidence type="ECO:0000259" key="1">
    <source>
        <dbReference type="Pfam" id="PF01636"/>
    </source>
</evidence>
<dbReference type="EMBL" id="JAEINH010000011">
    <property type="protein sequence ID" value="MBI9115831.1"/>
    <property type="molecule type" value="Genomic_DNA"/>
</dbReference>
<dbReference type="SUPFAM" id="SSF56112">
    <property type="entry name" value="Protein kinase-like (PK-like)"/>
    <property type="match status" value="1"/>
</dbReference>
<dbReference type="AlphaFoldDB" id="A0A934I7U3"/>
<feature type="domain" description="Aminoglycoside phosphotransferase" evidence="1">
    <location>
        <begin position="119"/>
        <end position="166"/>
    </location>
</feature>
<gene>
    <name evidence="2" type="ORF">JAV76_12485</name>
</gene>
<dbReference type="Proteomes" id="UP000602087">
    <property type="component" value="Unassembled WGS sequence"/>
</dbReference>
<sequence>MDHDDEHGTVGYAAPSAVLVHDDVLGDTVRKPATRATPAVHAFLLHLSSVGFRGAPRSFGIDDRGRHVVEYVPGSMSTELGPMTPDELRRLGELVRDLHDAASSFEPPEDAVWGVGIPAPGDDLVCHHDLAPWNLVRDGDRWVFIDWDGAGPGTRLWDLAYVAQAFLPLHAHGDPGVDGTRLRALVDGYGLSTSQRPDLVQQTADQTRAMHDLLVDGARTGTEPWATLHTEGHADHWGPAADYVSRHRADLRAALR</sequence>
<dbReference type="Gene3D" id="3.90.1200.10">
    <property type="match status" value="1"/>
</dbReference>
<reference evidence="2" key="1">
    <citation type="submission" date="2020-12" db="EMBL/GenBank/DDBJ databases">
        <title>Sanguibacter suaedae sp. nov., isolated from Suaeda aralocaspica.</title>
        <authorList>
            <person name="Ma Q."/>
        </authorList>
    </citation>
    <scope>NUCLEOTIDE SEQUENCE</scope>
    <source>
        <strain evidence="2">YZGR15</strain>
    </source>
</reference>
<comment type="caution">
    <text evidence="2">The sequence shown here is derived from an EMBL/GenBank/DDBJ whole genome shotgun (WGS) entry which is preliminary data.</text>
</comment>
<evidence type="ECO:0000313" key="2">
    <source>
        <dbReference type="EMBL" id="MBI9115831.1"/>
    </source>
</evidence>
<organism evidence="2 3">
    <name type="scientific">Sanguibacter suaedae</name>
    <dbReference type="NCBI Taxonomy" id="2795737"/>
    <lineage>
        <taxon>Bacteria</taxon>
        <taxon>Bacillati</taxon>
        <taxon>Actinomycetota</taxon>
        <taxon>Actinomycetes</taxon>
        <taxon>Micrococcales</taxon>
        <taxon>Sanguibacteraceae</taxon>
        <taxon>Sanguibacter</taxon>
    </lineage>
</organism>
<accession>A0A934I7U3</accession>
<protein>
    <submittedName>
        <fullName evidence="2">Phosphotransferase</fullName>
    </submittedName>
</protein>